<dbReference type="AlphaFoldDB" id="A0A9P6AE88"/>
<dbReference type="PANTHER" id="PTHR33096:SF1">
    <property type="entry name" value="CXC1-LIKE CYSTEINE CLUSTER ASSOCIATED WITH KDZ TRANSPOSASES DOMAIN-CONTAINING PROTEIN"/>
    <property type="match status" value="1"/>
</dbReference>
<protein>
    <submittedName>
        <fullName evidence="2">Uncharacterized protein</fullName>
    </submittedName>
</protein>
<dbReference type="PANTHER" id="PTHR33096">
    <property type="entry name" value="CXC2 DOMAIN-CONTAINING PROTEIN"/>
    <property type="match status" value="1"/>
</dbReference>
<evidence type="ECO:0000256" key="1">
    <source>
        <dbReference type="SAM" id="MobiDB-lite"/>
    </source>
</evidence>
<dbReference type="Proteomes" id="UP000886523">
    <property type="component" value="Unassembled WGS sequence"/>
</dbReference>
<feature type="compositionally biased region" description="Basic and acidic residues" evidence="1">
    <location>
        <begin position="264"/>
        <end position="274"/>
    </location>
</feature>
<proteinExistence type="predicted"/>
<organism evidence="2 3">
    <name type="scientific">Hydnum rufescens UP504</name>
    <dbReference type="NCBI Taxonomy" id="1448309"/>
    <lineage>
        <taxon>Eukaryota</taxon>
        <taxon>Fungi</taxon>
        <taxon>Dikarya</taxon>
        <taxon>Basidiomycota</taxon>
        <taxon>Agaricomycotina</taxon>
        <taxon>Agaricomycetes</taxon>
        <taxon>Cantharellales</taxon>
        <taxon>Hydnaceae</taxon>
        <taxon>Hydnum</taxon>
    </lineage>
</organism>
<comment type="caution">
    <text evidence="2">The sequence shown here is derived from an EMBL/GenBank/DDBJ whole genome shotgun (WGS) entry which is preliminary data.</text>
</comment>
<reference evidence="2" key="1">
    <citation type="journal article" date="2020" name="Nat. Commun.">
        <title>Large-scale genome sequencing of mycorrhizal fungi provides insights into the early evolution of symbiotic traits.</title>
        <authorList>
            <person name="Miyauchi S."/>
            <person name="Kiss E."/>
            <person name="Kuo A."/>
            <person name="Drula E."/>
            <person name="Kohler A."/>
            <person name="Sanchez-Garcia M."/>
            <person name="Morin E."/>
            <person name="Andreopoulos B."/>
            <person name="Barry K.W."/>
            <person name="Bonito G."/>
            <person name="Buee M."/>
            <person name="Carver A."/>
            <person name="Chen C."/>
            <person name="Cichocki N."/>
            <person name="Clum A."/>
            <person name="Culley D."/>
            <person name="Crous P.W."/>
            <person name="Fauchery L."/>
            <person name="Girlanda M."/>
            <person name="Hayes R.D."/>
            <person name="Keri Z."/>
            <person name="LaButti K."/>
            <person name="Lipzen A."/>
            <person name="Lombard V."/>
            <person name="Magnuson J."/>
            <person name="Maillard F."/>
            <person name="Murat C."/>
            <person name="Nolan M."/>
            <person name="Ohm R.A."/>
            <person name="Pangilinan J."/>
            <person name="Pereira M.F."/>
            <person name="Perotto S."/>
            <person name="Peter M."/>
            <person name="Pfister S."/>
            <person name="Riley R."/>
            <person name="Sitrit Y."/>
            <person name="Stielow J.B."/>
            <person name="Szollosi G."/>
            <person name="Zifcakova L."/>
            <person name="Stursova M."/>
            <person name="Spatafora J.W."/>
            <person name="Tedersoo L."/>
            <person name="Vaario L.M."/>
            <person name="Yamada A."/>
            <person name="Yan M."/>
            <person name="Wang P."/>
            <person name="Xu J."/>
            <person name="Bruns T."/>
            <person name="Baldrian P."/>
            <person name="Vilgalys R."/>
            <person name="Dunand C."/>
            <person name="Henrissat B."/>
            <person name="Grigoriev I.V."/>
            <person name="Hibbett D."/>
            <person name="Nagy L.G."/>
            <person name="Martin F.M."/>
        </authorList>
    </citation>
    <scope>NUCLEOTIDE SEQUENCE</scope>
    <source>
        <strain evidence="2">UP504</strain>
    </source>
</reference>
<evidence type="ECO:0000313" key="2">
    <source>
        <dbReference type="EMBL" id="KAF9503326.1"/>
    </source>
</evidence>
<dbReference type="EMBL" id="MU129382">
    <property type="protein sequence ID" value="KAF9503326.1"/>
    <property type="molecule type" value="Genomic_DNA"/>
</dbReference>
<evidence type="ECO:0000313" key="3">
    <source>
        <dbReference type="Proteomes" id="UP000886523"/>
    </source>
</evidence>
<accession>A0A9P6AE88</accession>
<sequence length="274" mass="31681">MSETSVMSNYYTETKAAVKLAGRKPSLNVREKGMAVTNDVIDRCEDSYLAAKDYHIRISKDYSDKGLIVMVCRHDNVIWFINMGPNGEKRYFMLAMMQKLLGELPESFTVGFFYDVICTMHREMEHWQLLPKCLPWLKFATPVFHAYGHQWPCQLSYHPYKNPEFGCTDGEGCEREWNLLNGIILTCRISGFHHRLFIINTKQAYIDKQNLLKLASWQKHQFEDATAKLEEAEAALDRLWIPLDKIKEAWAEQLSTQQAQPPLPEKDAGAKAIE</sequence>
<dbReference type="OrthoDB" id="2505730at2759"/>
<gene>
    <name evidence="2" type="ORF">BS47DRAFT_1402520</name>
</gene>
<name>A0A9P6AE88_9AGAM</name>
<keyword evidence="3" id="KW-1185">Reference proteome</keyword>
<feature type="region of interest" description="Disordered" evidence="1">
    <location>
        <begin position="254"/>
        <end position="274"/>
    </location>
</feature>
<dbReference type="InterPro" id="IPR040521">
    <property type="entry name" value="KDZ"/>
</dbReference>
<dbReference type="Pfam" id="PF18758">
    <property type="entry name" value="KDZ"/>
    <property type="match status" value="1"/>
</dbReference>